<reference evidence="1" key="1">
    <citation type="submission" date="2019-04" db="EMBL/GenBank/DDBJ databases">
        <authorList>
            <consortium name="Science for Life Laboratories"/>
        </authorList>
    </citation>
    <scope>NUCLEOTIDE SEQUENCE</scope>
    <source>
        <strain evidence="1">MBLW1</strain>
    </source>
</reference>
<dbReference type="EMBL" id="LR586016">
    <property type="protein sequence ID" value="VIP05298.1"/>
    <property type="molecule type" value="Genomic_DNA"/>
</dbReference>
<dbReference type="InterPro" id="IPR006311">
    <property type="entry name" value="TAT_signal"/>
</dbReference>
<dbReference type="RefSeq" id="WP_162661725.1">
    <property type="nucleotide sequence ID" value="NZ_LR593887.1"/>
</dbReference>
<evidence type="ECO:0000313" key="1">
    <source>
        <dbReference type="EMBL" id="VIP05298.1"/>
    </source>
</evidence>
<dbReference type="Proteomes" id="UP000464378">
    <property type="component" value="Chromosome"/>
</dbReference>
<dbReference type="NCBIfam" id="TIGR01409">
    <property type="entry name" value="TAT_signal_seq"/>
    <property type="match status" value="1"/>
</dbReference>
<organism evidence="1">
    <name type="scientific">Tuwongella immobilis</name>
    <dbReference type="NCBI Taxonomy" id="692036"/>
    <lineage>
        <taxon>Bacteria</taxon>
        <taxon>Pseudomonadati</taxon>
        <taxon>Planctomycetota</taxon>
        <taxon>Planctomycetia</taxon>
        <taxon>Gemmatales</taxon>
        <taxon>Gemmataceae</taxon>
        <taxon>Tuwongella</taxon>
    </lineage>
</organism>
<name>A0A6C2YU73_9BACT</name>
<protein>
    <recommendedName>
        <fullName evidence="3">DUF1552 domain-containing protein</fullName>
    </recommendedName>
</protein>
<dbReference type="InterPro" id="IPR011447">
    <property type="entry name" value="DUF1552"/>
</dbReference>
<proteinExistence type="predicted"/>
<dbReference type="PROSITE" id="PS51318">
    <property type="entry name" value="TAT"/>
    <property type="match status" value="1"/>
</dbReference>
<dbReference type="EMBL" id="LR593887">
    <property type="protein sequence ID" value="VTS07952.1"/>
    <property type="molecule type" value="Genomic_DNA"/>
</dbReference>
<dbReference type="Pfam" id="PF07586">
    <property type="entry name" value="HXXSHH"/>
    <property type="match status" value="1"/>
</dbReference>
<dbReference type="InParanoid" id="A0A6C2YU73"/>
<keyword evidence="2" id="KW-1185">Reference proteome</keyword>
<gene>
    <name evidence="1" type="ORF">GMBLW1_38950</name>
</gene>
<dbReference type="InterPro" id="IPR019546">
    <property type="entry name" value="TAT_signal_bac_arc"/>
</dbReference>
<dbReference type="AlphaFoldDB" id="A0A6C2YU73"/>
<accession>A0A6C2YU73</accession>
<sequence length="468" mass="51949">MLDRRDFLRATAATGGTMLAPWLQTLMGAPTAGKPPMRFIFMHKGNGLFPRVMVPPSLSKSDSEKENRKEAFSVDLAKHELPTWMAPVADHKNHLTILQGLSGKMCTTGHHTWQSSLGVYKANEAISSIKWATVDFELARMFPSPLEHIELACFPNDGGNARGNINGIETGFSARGPQQPNMAFGSPKVALRELFKLVSNDKKDQIQYELERKLLEFTAGNHSGLATDLSGKERAKVANYADSVEAVRTRNGRLEQMTDIIRKHLPKLDAKYLSDDISTIDRQWGHVEILLATLISGMTNVVTFTVDELGTHYTGLKGLEREPVNLHDVGHGKGFGKLNAEEIRFAVRSQHMSLVNTIIQRLKAVPEADGNMFDNTTILYFPDNGETHHSNGVEWPFLVFSGRNSKLDIAGRYIRLPAHGQPGHKTLGNWYTTILNAYGNPIPHFGDLDLALERLKINQKGAIRPLMG</sequence>
<evidence type="ECO:0000313" key="2">
    <source>
        <dbReference type="Proteomes" id="UP000464378"/>
    </source>
</evidence>
<evidence type="ECO:0008006" key="3">
    <source>
        <dbReference type="Google" id="ProtNLM"/>
    </source>
</evidence>
<dbReference type="KEGG" id="tim:GMBLW1_38950"/>